<feature type="compositionally biased region" description="Polar residues" evidence="2">
    <location>
        <begin position="41"/>
        <end position="55"/>
    </location>
</feature>
<organism evidence="3">
    <name type="scientific">Tanacetum cinerariifolium</name>
    <name type="common">Dalmatian daisy</name>
    <name type="synonym">Chrysanthemum cinerariifolium</name>
    <dbReference type="NCBI Taxonomy" id="118510"/>
    <lineage>
        <taxon>Eukaryota</taxon>
        <taxon>Viridiplantae</taxon>
        <taxon>Streptophyta</taxon>
        <taxon>Embryophyta</taxon>
        <taxon>Tracheophyta</taxon>
        <taxon>Spermatophyta</taxon>
        <taxon>Magnoliopsida</taxon>
        <taxon>eudicotyledons</taxon>
        <taxon>Gunneridae</taxon>
        <taxon>Pentapetalae</taxon>
        <taxon>asterids</taxon>
        <taxon>campanulids</taxon>
        <taxon>Asterales</taxon>
        <taxon>Asteraceae</taxon>
        <taxon>Asteroideae</taxon>
        <taxon>Anthemideae</taxon>
        <taxon>Anthemidinae</taxon>
        <taxon>Tanacetum</taxon>
    </lineage>
</organism>
<gene>
    <name evidence="3" type="ORF">Tci_695270</name>
</gene>
<feature type="non-terminal residue" evidence="3">
    <location>
        <position position="1"/>
    </location>
</feature>
<feature type="coiled-coil region" evidence="1">
    <location>
        <begin position="82"/>
        <end position="116"/>
    </location>
</feature>
<evidence type="ECO:0000256" key="1">
    <source>
        <dbReference type="SAM" id="Coils"/>
    </source>
</evidence>
<dbReference type="AlphaFoldDB" id="A0A699L343"/>
<evidence type="ECO:0000313" key="3">
    <source>
        <dbReference type="EMBL" id="GFB23299.1"/>
    </source>
</evidence>
<comment type="caution">
    <text evidence="3">The sequence shown here is derived from an EMBL/GenBank/DDBJ whole genome shotgun (WGS) entry which is preliminary data.</text>
</comment>
<name>A0A699L343_TANCI</name>
<evidence type="ECO:0000256" key="2">
    <source>
        <dbReference type="SAM" id="MobiDB-lite"/>
    </source>
</evidence>
<protein>
    <submittedName>
        <fullName evidence="3">Uncharacterized protein</fullName>
    </submittedName>
</protein>
<sequence length="592" mass="67107">EEVQVPAHDDVDQENVTEELADDVVQPISPLPPSHVIPSSPLHQSPRTSPSQAAEGSSILIQQVLDKCSALVLRVEGLESANTAQQLEILKLKAKVKKLERLNKVKSSKLRRLKKVGTSQRIEPSEDEENVFNQGRISVDIDEGIELVDDQEKDAQVKGRQADTQAEIYNIDLDHTSKVLSMQEDTEVQEVVEVVNAAKLMTEVTTTAASIPIPTTKPAVVAVSTPISAAKPAAKPKVLKIVPAALAVSTRKRKGVVIRDPEEELHDDTPAETQSAKDKGKGILVEDPKPMKKKDQIAMDAEYARKLQEEKEFHAQAKDVQDKDAPAKEIQYIRRYRGYKKKPQSESEARKNMIAYLKNTEGFKMAFFKGKTYDQISLIFQARFDANMRFLLKSKEEMEKEEEEIIKSINETPAQKAAKRRRLCEQAKEDENLKKQLEVVADEDDDVFVEATPIGTKVPVVNYEIVVINNKPRYKIFKVDDTHQLYTSFITFLKNFDREDLEDLWKIVKARFSTSKPTNFTDDYLLVTLKNMFEKTDAQDVIWRSQQTEHGQALVKSWKLLTSCGVHIITFTTTMFILLVEKKYPLSRFTLE</sequence>
<feature type="compositionally biased region" description="Basic and acidic residues" evidence="2">
    <location>
        <begin position="275"/>
        <end position="294"/>
    </location>
</feature>
<feature type="region of interest" description="Disordered" evidence="2">
    <location>
        <begin position="1"/>
        <end position="55"/>
    </location>
</feature>
<feature type="region of interest" description="Disordered" evidence="2">
    <location>
        <begin position="262"/>
        <end position="294"/>
    </location>
</feature>
<keyword evidence="1" id="KW-0175">Coiled coil</keyword>
<accession>A0A699L343</accession>
<dbReference type="EMBL" id="BKCJ010581381">
    <property type="protein sequence ID" value="GFB23299.1"/>
    <property type="molecule type" value="Genomic_DNA"/>
</dbReference>
<proteinExistence type="predicted"/>
<feature type="compositionally biased region" description="Acidic residues" evidence="2">
    <location>
        <begin position="11"/>
        <end position="22"/>
    </location>
</feature>
<reference evidence="3" key="1">
    <citation type="journal article" date="2019" name="Sci. Rep.">
        <title>Draft genome of Tanacetum cinerariifolium, the natural source of mosquito coil.</title>
        <authorList>
            <person name="Yamashiro T."/>
            <person name="Shiraishi A."/>
            <person name="Satake H."/>
            <person name="Nakayama K."/>
        </authorList>
    </citation>
    <scope>NUCLEOTIDE SEQUENCE</scope>
</reference>